<evidence type="ECO:0000313" key="2">
    <source>
        <dbReference type="Proteomes" id="UP000016932"/>
    </source>
</evidence>
<dbReference type="VEuPathDB" id="FungiDB:MYCFIDRAFT_172328"/>
<dbReference type="EMBL" id="KB446556">
    <property type="protein sequence ID" value="EME86610.1"/>
    <property type="molecule type" value="Genomic_DNA"/>
</dbReference>
<keyword evidence="2" id="KW-1185">Reference proteome</keyword>
<dbReference type="KEGG" id="pfj:MYCFIDRAFT_172328"/>
<organism evidence="1 2">
    <name type="scientific">Pseudocercospora fijiensis (strain CIRAD86)</name>
    <name type="common">Black leaf streak disease fungus</name>
    <name type="synonym">Mycosphaerella fijiensis</name>
    <dbReference type="NCBI Taxonomy" id="383855"/>
    <lineage>
        <taxon>Eukaryota</taxon>
        <taxon>Fungi</taxon>
        <taxon>Dikarya</taxon>
        <taxon>Ascomycota</taxon>
        <taxon>Pezizomycotina</taxon>
        <taxon>Dothideomycetes</taxon>
        <taxon>Dothideomycetidae</taxon>
        <taxon>Mycosphaerellales</taxon>
        <taxon>Mycosphaerellaceae</taxon>
        <taxon>Pseudocercospora</taxon>
    </lineage>
</organism>
<proteinExistence type="predicted"/>
<dbReference type="AlphaFoldDB" id="M2Z9T9"/>
<protein>
    <submittedName>
        <fullName evidence="1">Uncharacterized protein</fullName>
    </submittedName>
</protein>
<dbReference type="Proteomes" id="UP000016932">
    <property type="component" value="Unassembled WGS sequence"/>
</dbReference>
<dbReference type="HOGENOM" id="CLU_3069728_0_0_1"/>
<gene>
    <name evidence="1" type="ORF">MYCFIDRAFT_172328</name>
</gene>
<dbReference type="RefSeq" id="XP_007923823.1">
    <property type="nucleotide sequence ID" value="XM_007925632.1"/>
</dbReference>
<reference evidence="1 2" key="1">
    <citation type="journal article" date="2012" name="PLoS Pathog.">
        <title>Diverse lifestyles and strategies of plant pathogenesis encoded in the genomes of eighteen Dothideomycetes fungi.</title>
        <authorList>
            <person name="Ohm R.A."/>
            <person name="Feau N."/>
            <person name="Henrissat B."/>
            <person name="Schoch C.L."/>
            <person name="Horwitz B.A."/>
            <person name="Barry K.W."/>
            <person name="Condon B.J."/>
            <person name="Copeland A.C."/>
            <person name="Dhillon B."/>
            <person name="Glaser F."/>
            <person name="Hesse C.N."/>
            <person name="Kosti I."/>
            <person name="LaButti K."/>
            <person name="Lindquist E.A."/>
            <person name="Lucas S."/>
            <person name="Salamov A.A."/>
            <person name="Bradshaw R.E."/>
            <person name="Ciuffetti L."/>
            <person name="Hamelin R.C."/>
            <person name="Kema G.H.J."/>
            <person name="Lawrence C."/>
            <person name="Scott J.A."/>
            <person name="Spatafora J.W."/>
            <person name="Turgeon B.G."/>
            <person name="de Wit P.J.G.M."/>
            <person name="Zhong S."/>
            <person name="Goodwin S.B."/>
            <person name="Grigoriev I.V."/>
        </authorList>
    </citation>
    <scope>NUCLEOTIDE SEQUENCE [LARGE SCALE GENOMIC DNA]</scope>
    <source>
        <strain evidence="1 2">CIRAD86</strain>
    </source>
</reference>
<accession>M2Z9T9</accession>
<dbReference type="GeneID" id="19332780"/>
<sequence>MPVFALYVATMSPRTYPYQTLKRRNADVTDTAAVAINRDQSLAKRSSTGKMSQ</sequence>
<name>M2Z9T9_PSEFD</name>
<evidence type="ECO:0000313" key="1">
    <source>
        <dbReference type="EMBL" id="EME86610.1"/>
    </source>
</evidence>